<dbReference type="InterPro" id="IPR036291">
    <property type="entry name" value="NAD(P)-bd_dom_sf"/>
</dbReference>
<dbReference type="PANTHER" id="PTHR42789">
    <property type="entry name" value="D-ISOMER SPECIFIC 2-HYDROXYACID DEHYDROGENASE FAMILY PROTEIN (AFU_ORTHOLOGUE AFUA_6G10090)"/>
    <property type="match status" value="1"/>
</dbReference>
<reference evidence="8" key="1">
    <citation type="journal article" date="2019" name="Int. J. Syst. Evol. Microbiol.">
        <title>The Global Catalogue of Microorganisms (GCM) 10K type strain sequencing project: providing services to taxonomists for standard genome sequencing and annotation.</title>
        <authorList>
            <consortium name="The Broad Institute Genomics Platform"/>
            <consortium name="The Broad Institute Genome Sequencing Center for Infectious Disease"/>
            <person name="Wu L."/>
            <person name="Ma J."/>
        </authorList>
    </citation>
    <scope>NUCLEOTIDE SEQUENCE [LARGE SCALE GENOMIC DNA]</scope>
    <source>
        <strain evidence="8">CCUG 49571</strain>
    </source>
</reference>
<name>A0ABV9F9Z9_9BACL</name>
<protein>
    <submittedName>
        <fullName evidence="7">Hydroxyacid dehydrogenase</fullName>
        <ecNumber evidence="7">1.1.1.-</ecNumber>
    </submittedName>
</protein>
<evidence type="ECO:0000256" key="3">
    <source>
        <dbReference type="ARBA" id="ARBA00023027"/>
    </source>
</evidence>
<evidence type="ECO:0000256" key="1">
    <source>
        <dbReference type="ARBA" id="ARBA00005854"/>
    </source>
</evidence>
<dbReference type="EMBL" id="JBHSEP010000002">
    <property type="protein sequence ID" value="MFC4597556.1"/>
    <property type="molecule type" value="Genomic_DNA"/>
</dbReference>
<evidence type="ECO:0000259" key="6">
    <source>
        <dbReference type="Pfam" id="PF02826"/>
    </source>
</evidence>
<dbReference type="PANTHER" id="PTHR42789:SF1">
    <property type="entry name" value="D-ISOMER SPECIFIC 2-HYDROXYACID DEHYDROGENASE FAMILY PROTEIN (AFU_ORTHOLOGUE AFUA_6G10090)"/>
    <property type="match status" value="1"/>
</dbReference>
<evidence type="ECO:0000313" key="7">
    <source>
        <dbReference type="EMBL" id="MFC4597556.1"/>
    </source>
</evidence>
<organism evidence="7 8">
    <name type="scientific">Cohnella hongkongensis</name>
    <dbReference type="NCBI Taxonomy" id="178337"/>
    <lineage>
        <taxon>Bacteria</taxon>
        <taxon>Bacillati</taxon>
        <taxon>Bacillota</taxon>
        <taxon>Bacilli</taxon>
        <taxon>Bacillales</taxon>
        <taxon>Paenibacillaceae</taxon>
        <taxon>Cohnella</taxon>
    </lineage>
</organism>
<dbReference type="GO" id="GO:0016491">
    <property type="term" value="F:oxidoreductase activity"/>
    <property type="evidence" value="ECO:0007669"/>
    <property type="project" value="UniProtKB-KW"/>
</dbReference>
<dbReference type="SUPFAM" id="SSF52283">
    <property type="entry name" value="Formate/glycerate dehydrogenase catalytic domain-like"/>
    <property type="match status" value="1"/>
</dbReference>
<keyword evidence="3" id="KW-0520">NAD</keyword>
<dbReference type="Gene3D" id="3.40.50.720">
    <property type="entry name" value="NAD(P)-binding Rossmann-like Domain"/>
    <property type="match status" value="2"/>
</dbReference>
<dbReference type="RefSeq" id="WP_378092870.1">
    <property type="nucleotide sequence ID" value="NZ_JBHSEP010000002.1"/>
</dbReference>
<comment type="caution">
    <text evidence="7">The sequence shown here is derived from an EMBL/GenBank/DDBJ whole genome shotgun (WGS) entry which is preliminary data.</text>
</comment>
<evidence type="ECO:0000256" key="2">
    <source>
        <dbReference type="ARBA" id="ARBA00023002"/>
    </source>
</evidence>
<dbReference type="CDD" id="cd12173">
    <property type="entry name" value="PGDH_4"/>
    <property type="match status" value="1"/>
</dbReference>
<dbReference type="SUPFAM" id="SSF51735">
    <property type="entry name" value="NAD(P)-binding Rossmann-fold domains"/>
    <property type="match status" value="1"/>
</dbReference>
<comment type="similarity">
    <text evidence="1 4">Belongs to the D-isomer specific 2-hydroxyacid dehydrogenase family.</text>
</comment>
<dbReference type="Pfam" id="PF00389">
    <property type="entry name" value="2-Hacid_dh"/>
    <property type="match status" value="1"/>
</dbReference>
<dbReference type="InterPro" id="IPR050857">
    <property type="entry name" value="D-2-hydroxyacid_DH"/>
</dbReference>
<dbReference type="PROSITE" id="PS00670">
    <property type="entry name" value="D_2_HYDROXYACID_DH_2"/>
    <property type="match status" value="1"/>
</dbReference>
<evidence type="ECO:0000256" key="4">
    <source>
        <dbReference type="RuleBase" id="RU003719"/>
    </source>
</evidence>
<keyword evidence="2 4" id="KW-0560">Oxidoreductase</keyword>
<dbReference type="PROSITE" id="PS00671">
    <property type="entry name" value="D_2_HYDROXYACID_DH_3"/>
    <property type="match status" value="1"/>
</dbReference>
<sequence length="319" mass="35074">MKIVITELNWPIGMEMLRDKGWEVVYEPGLWNDRSRLREQLRTADAIIVRNQTQVDAELLDWEHRLKAIGRLGVGLDNLDLQAAAKKNIPVVFGKNANATSVAEYVISGIFAHGRLLNEAAASVRTGEWNRKRFTGFEVAGKTLGLIGIGEIGHRVAARARALGMKVCGYDPYVSPFDFPVAETGIELTSYARVVAESDFISLHVPLTAQTRNLMNRDAFGKMKPNAVLINSARGGIVNEADLNEALETGRIAGAVLDVLEQEPPAAEHPLFRRAECLITPHIAGLTEESQVRTASMVSAEIINELEGRVSLCRVRARN</sequence>
<dbReference type="InterPro" id="IPR029753">
    <property type="entry name" value="D-isomer_DH_CS"/>
</dbReference>
<dbReference type="InterPro" id="IPR006139">
    <property type="entry name" value="D-isomer_2_OHA_DH_cat_dom"/>
</dbReference>
<dbReference type="InterPro" id="IPR006140">
    <property type="entry name" value="D-isomer_DH_NAD-bd"/>
</dbReference>
<feature type="domain" description="D-isomer specific 2-hydroxyacid dehydrogenase NAD-binding" evidence="6">
    <location>
        <begin position="109"/>
        <end position="284"/>
    </location>
</feature>
<proteinExistence type="inferred from homology"/>
<gene>
    <name evidence="7" type="ORF">ACFO3S_04850</name>
</gene>
<feature type="domain" description="D-isomer specific 2-hydroxyacid dehydrogenase catalytic" evidence="5">
    <location>
        <begin position="10"/>
        <end position="311"/>
    </location>
</feature>
<accession>A0ABV9F9Z9</accession>
<evidence type="ECO:0000313" key="8">
    <source>
        <dbReference type="Proteomes" id="UP001596028"/>
    </source>
</evidence>
<keyword evidence="8" id="KW-1185">Reference proteome</keyword>
<evidence type="ECO:0000259" key="5">
    <source>
        <dbReference type="Pfam" id="PF00389"/>
    </source>
</evidence>
<dbReference type="Proteomes" id="UP001596028">
    <property type="component" value="Unassembled WGS sequence"/>
</dbReference>
<dbReference type="EC" id="1.1.1.-" evidence="7"/>
<dbReference type="Pfam" id="PF02826">
    <property type="entry name" value="2-Hacid_dh_C"/>
    <property type="match status" value="1"/>
</dbReference>